<dbReference type="AlphaFoldDB" id="A0A1F5V0J9"/>
<accession>A0A1F5V0J9</accession>
<dbReference type="Proteomes" id="UP000179157">
    <property type="component" value="Unassembled WGS sequence"/>
</dbReference>
<organism evidence="2 3">
    <name type="scientific">Fraserbacteria sp. (strain RBG_16_55_9)</name>
    <dbReference type="NCBI Taxonomy" id="1817864"/>
    <lineage>
        <taxon>Bacteria</taxon>
        <taxon>Candidatus Fraseribacteriota</taxon>
    </lineage>
</organism>
<evidence type="ECO:0000259" key="1">
    <source>
        <dbReference type="Pfam" id="PF20605"/>
    </source>
</evidence>
<name>A0A1F5V0J9_FRAXR</name>
<gene>
    <name evidence="2" type="ORF">A2Z21_08675</name>
</gene>
<dbReference type="InterPro" id="IPR010985">
    <property type="entry name" value="Ribbon_hlx_hlx"/>
</dbReference>
<reference evidence="2 3" key="1">
    <citation type="journal article" date="2016" name="Nat. Commun.">
        <title>Thousands of microbial genomes shed light on interconnected biogeochemical processes in an aquifer system.</title>
        <authorList>
            <person name="Anantharaman K."/>
            <person name="Brown C.T."/>
            <person name="Hug L.A."/>
            <person name="Sharon I."/>
            <person name="Castelle C.J."/>
            <person name="Probst A.J."/>
            <person name="Thomas B.C."/>
            <person name="Singh A."/>
            <person name="Wilkins M.J."/>
            <person name="Karaoz U."/>
            <person name="Brodie E.L."/>
            <person name="Williams K.H."/>
            <person name="Hubbard S.S."/>
            <person name="Banfield J.F."/>
        </authorList>
    </citation>
    <scope>NUCLEOTIDE SEQUENCE [LARGE SCALE GENOMIC DNA]</scope>
    <source>
        <strain evidence="3">RBG_16_55_9</strain>
    </source>
</reference>
<comment type="caution">
    <text evidence="2">The sequence shown here is derived from an EMBL/GenBank/DDBJ whole genome shotgun (WGS) entry which is preliminary data.</text>
</comment>
<dbReference type="Gene3D" id="1.10.1220.10">
    <property type="entry name" value="Met repressor-like"/>
    <property type="match status" value="1"/>
</dbReference>
<evidence type="ECO:0000313" key="2">
    <source>
        <dbReference type="EMBL" id="OGF56848.1"/>
    </source>
</evidence>
<dbReference type="SUPFAM" id="SSF47598">
    <property type="entry name" value="Ribbon-helix-helix"/>
    <property type="match status" value="1"/>
</dbReference>
<feature type="domain" description="Antitoxin-like ribbon-helix-helix" evidence="1">
    <location>
        <begin position="17"/>
        <end position="49"/>
    </location>
</feature>
<evidence type="ECO:0000313" key="3">
    <source>
        <dbReference type="Proteomes" id="UP000179157"/>
    </source>
</evidence>
<dbReference type="Pfam" id="PF20605">
    <property type="entry name" value="Antitox_RHH"/>
    <property type="match status" value="1"/>
</dbReference>
<dbReference type="InterPro" id="IPR013321">
    <property type="entry name" value="Arc_rbn_hlx_hlx"/>
</dbReference>
<dbReference type="GO" id="GO:0006355">
    <property type="term" value="P:regulation of DNA-templated transcription"/>
    <property type="evidence" value="ECO:0007669"/>
    <property type="project" value="InterPro"/>
</dbReference>
<sequence length="77" mass="8710">MTLRRYDAYLSLPKRATVYFEPEIHRALRLKAAATDRSISDMVNEAVKLALAEDAEDLAAFEDRAHERSVGFEAVVK</sequence>
<dbReference type="EMBL" id="MFGX01000024">
    <property type="protein sequence ID" value="OGF56848.1"/>
    <property type="molecule type" value="Genomic_DNA"/>
</dbReference>
<proteinExistence type="predicted"/>
<dbReference type="InterPro" id="IPR046765">
    <property type="entry name" value="Antitox_RHH"/>
</dbReference>
<protein>
    <submittedName>
        <fullName evidence="2">CopG family transcriptional regulator</fullName>
    </submittedName>
</protein>